<reference evidence="2 3" key="1">
    <citation type="submission" date="2018-12" db="EMBL/GenBank/DDBJ databases">
        <authorList>
            <person name="Grouzdev D.S."/>
            <person name="Krutkina M.S."/>
        </authorList>
    </citation>
    <scope>NUCLEOTIDE SEQUENCE [LARGE SCALE GENOMIC DNA]</scope>
    <source>
        <strain evidence="2 3">RmlP026</strain>
    </source>
</reference>
<feature type="chain" id="PRO_5020538488" evidence="1">
    <location>
        <begin position="27"/>
        <end position="431"/>
    </location>
</feature>
<organism evidence="2 3">
    <name type="scientific">Lichenibacterium minor</name>
    <dbReference type="NCBI Taxonomy" id="2316528"/>
    <lineage>
        <taxon>Bacteria</taxon>
        <taxon>Pseudomonadati</taxon>
        <taxon>Pseudomonadota</taxon>
        <taxon>Alphaproteobacteria</taxon>
        <taxon>Hyphomicrobiales</taxon>
        <taxon>Lichenihabitantaceae</taxon>
        <taxon>Lichenibacterium</taxon>
    </lineage>
</organism>
<feature type="signal peptide" evidence="1">
    <location>
        <begin position="1"/>
        <end position="26"/>
    </location>
</feature>
<keyword evidence="1" id="KW-0732">Signal</keyword>
<dbReference type="PROSITE" id="PS51318">
    <property type="entry name" value="TAT"/>
    <property type="match status" value="1"/>
</dbReference>
<evidence type="ECO:0000313" key="3">
    <source>
        <dbReference type="Proteomes" id="UP000290759"/>
    </source>
</evidence>
<dbReference type="Gene3D" id="3.40.50.2300">
    <property type="match status" value="2"/>
</dbReference>
<accession>A0A4Q2U0Q9</accession>
<comment type="caution">
    <text evidence="2">The sequence shown here is derived from an EMBL/GenBank/DDBJ whole genome shotgun (WGS) entry which is preliminary data.</text>
</comment>
<dbReference type="InterPro" id="IPR028082">
    <property type="entry name" value="Peripla_BP_I"/>
</dbReference>
<name>A0A4Q2U0Q9_9HYPH</name>
<dbReference type="InterPro" id="IPR017777">
    <property type="entry name" value="ABC_urea-bd_UrtA"/>
</dbReference>
<keyword evidence="3" id="KW-1185">Reference proteome</keyword>
<dbReference type="Proteomes" id="UP000290759">
    <property type="component" value="Unassembled WGS sequence"/>
</dbReference>
<dbReference type="PANTHER" id="PTHR47628">
    <property type="match status" value="1"/>
</dbReference>
<proteinExistence type="predicted"/>
<sequence length="431" mass="46727">MNRRQALLGASALAATATLGAPRAFAAGETVKVGVLHSLSGTMAISETTLKDVMLMLIDEQNKKGGVLGQKLEAVVVDPASNWPLFAEKARGLISQDKVAACFGCWTSVSRKSVLPVFKELDNILFYPVQYEGEECERNVFYTGAAPNQQAIPAVDYLMSADGGAVKRWVLAGTDYVYPRTTNKILEAYLKLKGVAAEDIMINYTPFGQSDWQTIVSDIKKFGSAGKKTAVVSTINGDANVPFYKELGNQNIKATDIPVVAFSVGEEELAGMDTKPLVGHLTAWNYFESIDTPENKSFIDRWHAFTKNPKRTTNDPMEAHYIGFNAWVKAVEKAGTFKADPVIDALIGVSVPNLSGGFSTVMPNHHITKPVYIGEIGADGQMNTVWQTPGLVVAQEWSPYLEGSKDLIGDWRKPMSCGNYNVKLGKCGGAA</sequence>
<dbReference type="EMBL" id="QYBB01000038">
    <property type="protein sequence ID" value="RYC29862.1"/>
    <property type="molecule type" value="Genomic_DNA"/>
</dbReference>
<dbReference type="NCBIfam" id="TIGR03407">
    <property type="entry name" value="urea_ABC_UrtA"/>
    <property type="match status" value="1"/>
</dbReference>
<dbReference type="PANTHER" id="PTHR47628:SF1">
    <property type="entry name" value="ALIPHATIC AMIDASE EXPRESSION-REGULATING PROTEIN"/>
    <property type="match status" value="1"/>
</dbReference>
<dbReference type="SUPFAM" id="SSF53822">
    <property type="entry name" value="Periplasmic binding protein-like I"/>
    <property type="match status" value="1"/>
</dbReference>
<dbReference type="OrthoDB" id="9802022at2"/>
<dbReference type="Pfam" id="PF13433">
    <property type="entry name" value="Peripla_BP_5"/>
    <property type="match status" value="1"/>
</dbReference>
<evidence type="ECO:0000256" key="1">
    <source>
        <dbReference type="SAM" id="SignalP"/>
    </source>
</evidence>
<dbReference type="CDD" id="cd06355">
    <property type="entry name" value="PBP1_FmdD-like"/>
    <property type="match status" value="1"/>
</dbReference>
<reference evidence="2 3" key="2">
    <citation type="submission" date="2019-02" db="EMBL/GenBank/DDBJ databases">
        <title>'Lichenibacterium ramalinii' gen. nov. sp. nov., 'Lichenibacterium minor' gen. nov. sp. nov.</title>
        <authorList>
            <person name="Pankratov T."/>
        </authorList>
    </citation>
    <scope>NUCLEOTIDE SEQUENCE [LARGE SCALE GENOMIC DNA]</scope>
    <source>
        <strain evidence="2 3">RmlP026</strain>
    </source>
</reference>
<dbReference type="AlphaFoldDB" id="A0A4Q2U0Q9"/>
<dbReference type="InterPro" id="IPR006311">
    <property type="entry name" value="TAT_signal"/>
</dbReference>
<protein>
    <submittedName>
        <fullName evidence="2">Urea ABC transporter substrate-binding protein</fullName>
    </submittedName>
</protein>
<evidence type="ECO:0000313" key="2">
    <source>
        <dbReference type="EMBL" id="RYC29862.1"/>
    </source>
</evidence>
<gene>
    <name evidence="2" type="primary">urtA</name>
    <name evidence="2" type="ORF">D3273_21915</name>
</gene>